<keyword evidence="2" id="KW-0012">Acyltransferase</keyword>
<dbReference type="PANTHER" id="PTHR43300">
    <property type="entry name" value="ACETYLTRANSFERASE"/>
    <property type="match status" value="1"/>
</dbReference>
<organism evidence="2 3">
    <name type="scientific">Vibrio ishigakensis</name>
    <dbReference type="NCBI Taxonomy" id="1481914"/>
    <lineage>
        <taxon>Bacteria</taxon>
        <taxon>Pseudomonadati</taxon>
        <taxon>Pseudomonadota</taxon>
        <taxon>Gammaproteobacteria</taxon>
        <taxon>Vibrionales</taxon>
        <taxon>Vibrionaceae</taxon>
        <taxon>Vibrio</taxon>
    </lineage>
</organism>
<evidence type="ECO:0000256" key="1">
    <source>
        <dbReference type="ARBA" id="ARBA00007274"/>
    </source>
</evidence>
<reference evidence="2 3" key="2">
    <citation type="submission" date="2015-01" db="EMBL/GenBank/DDBJ databases">
        <authorList>
            <consortium name="NBRP consortium"/>
            <person name="Sawabe T."/>
            <person name="Meirelles P."/>
            <person name="Feng G."/>
            <person name="Sayaka M."/>
            <person name="Hattori M."/>
            <person name="Ohkuma M."/>
        </authorList>
    </citation>
    <scope>NUCLEOTIDE SEQUENCE [LARGE SCALE GENOMIC DNA]</scope>
    <source>
        <strain evidence="3">JCM 19231</strain>
    </source>
</reference>
<dbReference type="Gene3D" id="3.40.1390.10">
    <property type="entry name" value="MurE/MurF, N-terminal domain"/>
    <property type="match status" value="1"/>
</dbReference>
<proteinExistence type="inferred from homology"/>
<keyword evidence="3" id="KW-1185">Reference proteome</keyword>
<dbReference type="Pfam" id="PF00132">
    <property type="entry name" value="Hexapep"/>
    <property type="match status" value="1"/>
</dbReference>
<evidence type="ECO:0000313" key="2">
    <source>
        <dbReference type="EMBL" id="GAM55126.1"/>
    </source>
</evidence>
<dbReference type="GO" id="GO:0016746">
    <property type="term" value="F:acyltransferase activity"/>
    <property type="evidence" value="ECO:0007669"/>
    <property type="project" value="UniProtKB-KW"/>
</dbReference>
<sequence length="191" mass="20693">MISILEIKQILNAQAFGDPSVSIDKVVPLDCEERGGLAIVFRQSDLNLISGSQADVIVGPEAILNKASLAKTKLVVKKFEVERINQVFLMLKQMQVQKAAQQASSLEPTPEFDKVSIGVGCKIGKNCYFAPGVVIGNFVTIGDNVAINANTVIKDNTEIGSHVIIDSNCSIGNNSFEYFTDINGDYQRLLS</sequence>
<accession>A0A0B8NM39</accession>
<dbReference type="SUPFAM" id="SSF51161">
    <property type="entry name" value="Trimeric LpxA-like enzymes"/>
    <property type="match status" value="1"/>
</dbReference>
<dbReference type="Proteomes" id="UP000031671">
    <property type="component" value="Unassembled WGS sequence"/>
</dbReference>
<dbReference type="InterPro" id="IPR050179">
    <property type="entry name" value="Trans_hexapeptide_repeat"/>
</dbReference>
<dbReference type="InterPro" id="IPR001451">
    <property type="entry name" value="Hexapep"/>
</dbReference>
<dbReference type="InterPro" id="IPR011004">
    <property type="entry name" value="Trimer_LpxA-like_sf"/>
</dbReference>
<dbReference type="AlphaFoldDB" id="A0A0B8NM39"/>
<dbReference type="Gene3D" id="2.160.10.10">
    <property type="entry name" value="Hexapeptide repeat proteins"/>
    <property type="match status" value="1"/>
</dbReference>
<reference evidence="2 3" key="1">
    <citation type="submission" date="2015-01" db="EMBL/GenBank/DDBJ databases">
        <title>Vibrio sp. C1 JCM 19231 whole genome shotgun sequence.</title>
        <authorList>
            <person name="Sawabe T."/>
            <person name="Meirelles P."/>
            <person name="Feng G."/>
            <person name="Sayaka M."/>
            <person name="Hattori M."/>
            <person name="Ohkuma M."/>
        </authorList>
    </citation>
    <scope>NUCLEOTIDE SEQUENCE [LARGE SCALE GENOMIC DNA]</scope>
    <source>
        <strain evidence="3">JCM 19231</strain>
    </source>
</reference>
<comment type="caution">
    <text evidence="2">The sequence shown here is derived from an EMBL/GenBank/DDBJ whole genome shotgun (WGS) entry which is preliminary data.</text>
</comment>
<keyword evidence="2" id="KW-0808">Transferase</keyword>
<name>A0A0B8NM39_9VIBR</name>
<protein>
    <submittedName>
        <fullName evidence="2">UDP-3-O-(3-hydroxymyristoyl) glucosamine N-acyltransferase</fullName>
    </submittedName>
</protein>
<gene>
    <name evidence="2" type="ORF">JCM19231_1942</name>
</gene>
<comment type="similarity">
    <text evidence="1">Belongs to the transferase hexapeptide repeat family.</text>
</comment>
<dbReference type="EMBL" id="BBRZ01000010">
    <property type="protein sequence ID" value="GAM55126.1"/>
    <property type="molecule type" value="Genomic_DNA"/>
</dbReference>
<evidence type="ECO:0000313" key="3">
    <source>
        <dbReference type="Proteomes" id="UP000031671"/>
    </source>
</evidence>